<dbReference type="AlphaFoldDB" id="A0A1I0S8I4"/>
<reference evidence="4" key="1">
    <citation type="submission" date="2016-10" db="EMBL/GenBank/DDBJ databases">
        <authorList>
            <person name="Varghese N."/>
            <person name="Submissions S."/>
        </authorList>
    </citation>
    <scope>NUCLEOTIDE SEQUENCE [LARGE SCALE GENOMIC DNA]</scope>
    <source>
        <strain evidence="4">DSM 3695</strain>
    </source>
</reference>
<evidence type="ECO:0000259" key="2">
    <source>
        <dbReference type="Pfam" id="PF13649"/>
    </source>
</evidence>
<keyword evidence="4" id="KW-1185">Reference proteome</keyword>
<evidence type="ECO:0000313" key="3">
    <source>
        <dbReference type="EMBL" id="SEW52410.1"/>
    </source>
</evidence>
<dbReference type="RefSeq" id="WP_089898783.1">
    <property type="nucleotide sequence ID" value="NZ_FOJG01000002.1"/>
</dbReference>
<dbReference type="STRING" id="29529.SAMN04488122_4809"/>
<dbReference type="OrthoDB" id="9770553at2"/>
<protein>
    <submittedName>
        <fullName evidence="3">Methyltransferase domain-containing protein</fullName>
    </submittedName>
</protein>
<dbReference type="Pfam" id="PF13649">
    <property type="entry name" value="Methyltransf_25"/>
    <property type="match status" value="1"/>
</dbReference>
<dbReference type="SUPFAM" id="SSF53335">
    <property type="entry name" value="S-adenosyl-L-methionine-dependent methyltransferases"/>
    <property type="match status" value="1"/>
</dbReference>
<proteinExistence type="predicted"/>
<dbReference type="CDD" id="cd02440">
    <property type="entry name" value="AdoMet_MTases"/>
    <property type="match status" value="1"/>
</dbReference>
<keyword evidence="1 3" id="KW-0808">Transferase</keyword>
<dbReference type="GO" id="GO:0008168">
    <property type="term" value="F:methyltransferase activity"/>
    <property type="evidence" value="ECO:0007669"/>
    <property type="project" value="UniProtKB-KW"/>
</dbReference>
<accession>A0A1I0S8I4</accession>
<gene>
    <name evidence="3" type="ORF">SAMN04488122_4809</name>
</gene>
<dbReference type="EMBL" id="FOJG01000002">
    <property type="protein sequence ID" value="SEW52410.1"/>
    <property type="molecule type" value="Genomic_DNA"/>
</dbReference>
<keyword evidence="3" id="KW-0489">Methyltransferase</keyword>
<dbReference type="Gene3D" id="3.40.50.150">
    <property type="entry name" value="Vaccinia Virus protein VP39"/>
    <property type="match status" value="1"/>
</dbReference>
<dbReference type="Proteomes" id="UP000199310">
    <property type="component" value="Unassembled WGS sequence"/>
</dbReference>
<feature type="domain" description="Methyltransferase" evidence="2">
    <location>
        <begin position="47"/>
        <end position="136"/>
    </location>
</feature>
<organism evidence="3 4">
    <name type="scientific">Chitinophaga arvensicola</name>
    <dbReference type="NCBI Taxonomy" id="29529"/>
    <lineage>
        <taxon>Bacteria</taxon>
        <taxon>Pseudomonadati</taxon>
        <taxon>Bacteroidota</taxon>
        <taxon>Chitinophagia</taxon>
        <taxon>Chitinophagales</taxon>
        <taxon>Chitinophagaceae</taxon>
        <taxon>Chitinophaga</taxon>
    </lineage>
</organism>
<evidence type="ECO:0000313" key="4">
    <source>
        <dbReference type="Proteomes" id="UP000199310"/>
    </source>
</evidence>
<dbReference type="GO" id="GO:0032259">
    <property type="term" value="P:methylation"/>
    <property type="evidence" value="ECO:0007669"/>
    <property type="project" value="UniProtKB-KW"/>
</dbReference>
<dbReference type="InterPro" id="IPR029063">
    <property type="entry name" value="SAM-dependent_MTases_sf"/>
</dbReference>
<evidence type="ECO:0000256" key="1">
    <source>
        <dbReference type="ARBA" id="ARBA00022679"/>
    </source>
</evidence>
<sequence length="257" mass="29049">MADRQNVEAYYDEHITGKLTGFYDGNPRAEMGWKTLTSNLLSAPQTILEIGCGIGDFCYKMHTCWPEAMVTGLDISPKSIEVANKLFSNNHLKFVTGILDEKVFAGQKFDLIVLMDVYEHISNEIRPSFDKVLADLLSGQGAILLTFPTPRHLDYLKKNVPEEIQPVDEDINVHTISSLANTTATDVILYQEMEIWSRGDYAHAFLRKPEKDWKAVPTPPTGAKRIARALKKLVRNNNLLSTRKNRVNFVKKKLGKN</sequence>
<name>A0A1I0S8I4_9BACT</name>
<dbReference type="PANTHER" id="PTHR43861">
    <property type="entry name" value="TRANS-ACONITATE 2-METHYLTRANSFERASE-RELATED"/>
    <property type="match status" value="1"/>
</dbReference>
<dbReference type="InterPro" id="IPR041698">
    <property type="entry name" value="Methyltransf_25"/>
</dbReference>